<dbReference type="SUPFAM" id="SSF54373">
    <property type="entry name" value="FAD-linked reductases, C-terminal domain"/>
    <property type="match status" value="1"/>
</dbReference>
<protein>
    <submittedName>
        <fullName evidence="5">Monooxygenase</fullName>
    </submittedName>
</protein>
<evidence type="ECO:0000259" key="3">
    <source>
        <dbReference type="Pfam" id="PF01494"/>
    </source>
</evidence>
<dbReference type="PANTHER" id="PTHR13789">
    <property type="entry name" value="MONOOXYGENASE"/>
    <property type="match status" value="1"/>
</dbReference>
<dbReference type="OrthoDB" id="9782160at2"/>
<evidence type="ECO:0000259" key="4">
    <source>
        <dbReference type="Pfam" id="PF22607"/>
    </source>
</evidence>
<keyword evidence="6" id="KW-1185">Reference proteome</keyword>
<dbReference type="InterPro" id="IPR054707">
    <property type="entry name" value="DhpH_subs-bd"/>
</dbReference>
<feature type="domain" description="FAD-binding" evidence="3">
    <location>
        <begin position="253"/>
        <end position="329"/>
    </location>
</feature>
<dbReference type="EMBL" id="QEOP01000001">
    <property type="protein sequence ID" value="PVZ96427.1"/>
    <property type="molecule type" value="Genomic_DNA"/>
</dbReference>
<comment type="caution">
    <text evidence="5">The sequence shown here is derived from an EMBL/GenBank/DDBJ whole genome shotgun (WGS) entry which is preliminary data.</text>
</comment>
<sequence length="332" mass="35357">MTASTLARRGLGVTVVERSGDTGRTGAALSVPEGLLERITGLRSEQLPRTLAPGVQSWFAVHTALHAAAAADLGIHFRENTRVVEVGQDTDAAWAVTAEGERIHADILVGADGHRSVTRRHVAPDKSDARYAGQVLWIGVAEESAIGSRGWPASVAFQHGAGYTLIGYPLPGADGSTAPGARRLGWALYDSSRDDVLRGSGALVGSVVQHTLTAPEIPEHTFEELARDARRAFSGTWRDAMVDSIRRRAVIGTPVAEYVPDRLVRGRVALVGDAAHVANPMTGRGFAESLLDAESLGAALSSNPGRGDRTRALLHYELDRLDAVREFVRSGR</sequence>
<dbReference type="Pfam" id="PF22607">
    <property type="entry name" value="FAD_binding-like"/>
    <property type="match status" value="1"/>
</dbReference>
<organism evidence="5 6">
    <name type="scientific">Amnibacterium flavum</name>
    <dbReference type="NCBI Taxonomy" id="2173173"/>
    <lineage>
        <taxon>Bacteria</taxon>
        <taxon>Bacillati</taxon>
        <taxon>Actinomycetota</taxon>
        <taxon>Actinomycetes</taxon>
        <taxon>Micrococcales</taxon>
        <taxon>Microbacteriaceae</taxon>
        <taxon>Amnibacterium</taxon>
    </lineage>
</organism>
<evidence type="ECO:0000256" key="1">
    <source>
        <dbReference type="ARBA" id="ARBA00023002"/>
    </source>
</evidence>
<keyword evidence="2 5" id="KW-0503">Monooxygenase</keyword>
<evidence type="ECO:0000256" key="2">
    <source>
        <dbReference type="ARBA" id="ARBA00023033"/>
    </source>
</evidence>
<gene>
    <name evidence="5" type="ORF">DDQ50_07130</name>
</gene>
<dbReference type="AlphaFoldDB" id="A0A2V1HZF1"/>
<dbReference type="GO" id="GO:0071949">
    <property type="term" value="F:FAD binding"/>
    <property type="evidence" value="ECO:0007669"/>
    <property type="project" value="InterPro"/>
</dbReference>
<dbReference type="SUPFAM" id="SSF51905">
    <property type="entry name" value="FAD/NAD(P)-binding domain"/>
    <property type="match status" value="1"/>
</dbReference>
<feature type="domain" description="2,6-dihydroxypyridine 3-monooxygenase substrate binding" evidence="4">
    <location>
        <begin position="131"/>
        <end position="196"/>
    </location>
</feature>
<evidence type="ECO:0000313" key="5">
    <source>
        <dbReference type="EMBL" id="PVZ96427.1"/>
    </source>
</evidence>
<keyword evidence="1" id="KW-0560">Oxidoreductase</keyword>
<dbReference type="PANTHER" id="PTHR13789:SF309">
    <property type="entry name" value="PUTATIVE (AFU_ORTHOLOGUE AFUA_6G14510)-RELATED"/>
    <property type="match status" value="1"/>
</dbReference>
<dbReference type="PRINTS" id="PR00420">
    <property type="entry name" value="RNGMNOXGNASE"/>
</dbReference>
<evidence type="ECO:0000313" key="6">
    <source>
        <dbReference type="Proteomes" id="UP000244893"/>
    </source>
</evidence>
<dbReference type="InterPro" id="IPR050493">
    <property type="entry name" value="FAD-dep_Monooxygenase_BioMet"/>
</dbReference>
<dbReference type="Pfam" id="PF01494">
    <property type="entry name" value="FAD_binding_3"/>
    <property type="match status" value="1"/>
</dbReference>
<dbReference type="Gene3D" id="3.50.50.60">
    <property type="entry name" value="FAD/NAD(P)-binding domain"/>
    <property type="match status" value="2"/>
</dbReference>
<name>A0A2V1HZF1_9MICO</name>
<dbReference type="InterPro" id="IPR036188">
    <property type="entry name" value="FAD/NAD-bd_sf"/>
</dbReference>
<dbReference type="Proteomes" id="UP000244893">
    <property type="component" value="Unassembled WGS sequence"/>
</dbReference>
<accession>A0A2V1HZF1</accession>
<reference evidence="5 6" key="1">
    <citation type="submission" date="2018-05" db="EMBL/GenBank/DDBJ databases">
        <title>Amnibacterium sp. M8JJ-5, whole genome shotgun sequence.</title>
        <authorList>
            <person name="Tuo L."/>
        </authorList>
    </citation>
    <scope>NUCLEOTIDE SEQUENCE [LARGE SCALE GENOMIC DNA]</scope>
    <source>
        <strain evidence="5 6">M8JJ-5</strain>
    </source>
</reference>
<proteinExistence type="predicted"/>
<dbReference type="InterPro" id="IPR002938">
    <property type="entry name" value="FAD-bd"/>
</dbReference>
<dbReference type="GO" id="GO:0004497">
    <property type="term" value="F:monooxygenase activity"/>
    <property type="evidence" value="ECO:0007669"/>
    <property type="project" value="UniProtKB-KW"/>
</dbReference>